<comment type="caution">
    <text evidence="1">The sequence shown here is derived from an EMBL/GenBank/DDBJ whole genome shotgun (WGS) entry which is preliminary data.</text>
</comment>
<dbReference type="STRING" id="626522.GCWU000325_00376"/>
<dbReference type="EMBL" id="ACIJ02000007">
    <property type="protein sequence ID" value="EEX72715.1"/>
    <property type="molecule type" value="Genomic_DNA"/>
</dbReference>
<reference evidence="1" key="1">
    <citation type="submission" date="2009-09" db="EMBL/GenBank/DDBJ databases">
        <authorList>
            <person name="Weinstock G."/>
            <person name="Sodergren E."/>
            <person name="Clifton S."/>
            <person name="Fulton L."/>
            <person name="Fulton B."/>
            <person name="Courtney L."/>
            <person name="Fronick C."/>
            <person name="Harrison M."/>
            <person name="Strong C."/>
            <person name="Farmer C."/>
            <person name="Delahaunty K."/>
            <person name="Markovic C."/>
            <person name="Hall O."/>
            <person name="Minx P."/>
            <person name="Tomlinson C."/>
            <person name="Mitreva M."/>
            <person name="Nelson J."/>
            <person name="Hou S."/>
            <person name="Wollam A."/>
            <person name="Pepin K.H."/>
            <person name="Johnson M."/>
            <person name="Bhonagiri V."/>
            <person name="Nash W.E."/>
            <person name="Warren W."/>
            <person name="Chinwalla A."/>
            <person name="Mardis E.R."/>
            <person name="Wilson R.K."/>
        </authorList>
    </citation>
    <scope>NUCLEOTIDE SEQUENCE [LARGE SCALE GENOMIC DNA]</scope>
    <source>
        <strain evidence="1">ATCC 51259</strain>
    </source>
</reference>
<dbReference type="Pfam" id="PF14123">
    <property type="entry name" value="DUF4290"/>
    <property type="match status" value="1"/>
</dbReference>
<evidence type="ECO:0000313" key="1">
    <source>
        <dbReference type="EMBL" id="EEX72715.1"/>
    </source>
</evidence>
<dbReference type="eggNOG" id="ENOG502Z7I5">
    <property type="taxonomic scope" value="Bacteria"/>
</dbReference>
<protein>
    <recommendedName>
        <fullName evidence="3">DUF4290 domain-containing protein</fullName>
    </recommendedName>
</protein>
<keyword evidence="2" id="KW-1185">Reference proteome</keyword>
<evidence type="ECO:0008006" key="3">
    <source>
        <dbReference type="Google" id="ProtNLM"/>
    </source>
</evidence>
<gene>
    <name evidence="1" type="ORF">GCWU000325_00376</name>
</gene>
<proteinExistence type="predicted"/>
<evidence type="ECO:0000313" key="2">
    <source>
        <dbReference type="Proteomes" id="UP000003460"/>
    </source>
</evidence>
<organism evidence="1 2">
    <name type="scientific">Alloprevotella tannerae ATCC 51259</name>
    <dbReference type="NCBI Taxonomy" id="626522"/>
    <lineage>
        <taxon>Bacteria</taxon>
        <taxon>Pseudomonadati</taxon>
        <taxon>Bacteroidota</taxon>
        <taxon>Bacteroidia</taxon>
        <taxon>Bacteroidales</taxon>
        <taxon>Prevotellaceae</taxon>
        <taxon>Alloprevotella</taxon>
    </lineage>
</organism>
<accession>C9LDV4</accession>
<name>C9LDV4_9BACT</name>
<sequence length="182" mass="21360">MSVLVEQKKYPAFMHYNTNEGKLKLPEYGRLVQRMAEYVVTIQDRAARQAYAERLAFIMERMIPKGQRAQDVAHKIWDHLAYLTNYQLDIDFPVEIRRFEPSMQPQRLSYPQGRIRYRHYGRLVERAIAKLRDMPAGTVRDQTLLLVANRMKRNLASWKSDNATDDKVAHDLSSYTDGQLTI</sequence>
<dbReference type="InterPro" id="IPR025632">
    <property type="entry name" value="DUF4290"/>
</dbReference>
<dbReference type="AlphaFoldDB" id="C9LDV4"/>
<dbReference type="HOGENOM" id="CLU_085065_1_0_10"/>
<dbReference type="Proteomes" id="UP000003460">
    <property type="component" value="Unassembled WGS sequence"/>
</dbReference>